<organism evidence="1 3">
    <name type="scientific">Rotaria sordida</name>
    <dbReference type="NCBI Taxonomy" id="392033"/>
    <lineage>
        <taxon>Eukaryota</taxon>
        <taxon>Metazoa</taxon>
        <taxon>Spiralia</taxon>
        <taxon>Gnathifera</taxon>
        <taxon>Rotifera</taxon>
        <taxon>Eurotatoria</taxon>
        <taxon>Bdelloidea</taxon>
        <taxon>Philodinida</taxon>
        <taxon>Philodinidae</taxon>
        <taxon>Rotaria</taxon>
    </lineage>
</organism>
<comment type="caution">
    <text evidence="1">The sequence shown here is derived from an EMBL/GenBank/DDBJ whole genome shotgun (WGS) entry which is preliminary data.</text>
</comment>
<protein>
    <submittedName>
        <fullName evidence="1">Uncharacterized protein</fullName>
    </submittedName>
</protein>
<dbReference type="EMBL" id="CAJNOH010004449">
    <property type="protein sequence ID" value="CAF1369913.1"/>
    <property type="molecule type" value="Genomic_DNA"/>
</dbReference>
<evidence type="ECO:0000313" key="3">
    <source>
        <dbReference type="Proteomes" id="UP000663854"/>
    </source>
</evidence>
<evidence type="ECO:0000313" key="4">
    <source>
        <dbReference type="Proteomes" id="UP000663870"/>
    </source>
</evidence>
<dbReference type="EMBL" id="CAJNOL010005877">
    <property type="protein sequence ID" value="CAF1611139.1"/>
    <property type="molecule type" value="Genomic_DNA"/>
</dbReference>
<feature type="non-terminal residue" evidence="1">
    <location>
        <position position="1"/>
    </location>
</feature>
<evidence type="ECO:0000313" key="2">
    <source>
        <dbReference type="EMBL" id="CAF1611139.1"/>
    </source>
</evidence>
<reference evidence="1" key="1">
    <citation type="submission" date="2021-02" db="EMBL/GenBank/DDBJ databases">
        <authorList>
            <person name="Nowell W R."/>
        </authorList>
    </citation>
    <scope>NUCLEOTIDE SEQUENCE</scope>
</reference>
<keyword evidence="4" id="KW-1185">Reference proteome</keyword>
<accession>A0A815IRF3</accession>
<sequence length="243" mass="26888">LPEGHMEACISGDFHAVETWCSTNIPSYTDTVTIPANITVFVSANHSFEFGQLNIYGILQLHPTASFPANHSFTLTVFNGGVLADLNDESYTLPNATWFLPNGSVFYVYINGTISTHLQTQFCTQLTPPKCSTLFTKDSGPLTVAVSLRAHIAILKAIALIAVRSGFASWPETWLGSQLPPDDICEKNKQCDLLIMPSVRLATTKHDIRSLFKSFSSEVQRRNLLKKTSHSRIYPIDSFMADD</sequence>
<proteinExistence type="predicted"/>
<dbReference type="Proteomes" id="UP000663854">
    <property type="component" value="Unassembled WGS sequence"/>
</dbReference>
<dbReference type="AlphaFoldDB" id="A0A815IRF3"/>
<name>A0A815IRF3_9BILA</name>
<evidence type="ECO:0000313" key="1">
    <source>
        <dbReference type="EMBL" id="CAF1369913.1"/>
    </source>
</evidence>
<dbReference type="Proteomes" id="UP000663870">
    <property type="component" value="Unassembled WGS sequence"/>
</dbReference>
<gene>
    <name evidence="2" type="ORF">JXQ802_LOCUS49405</name>
    <name evidence="1" type="ORF">PYM288_LOCUS33307</name>
</gene>